<keyword evidence="3" id="KW-1185">Reference proteome</keyword>
<dbReference type="EMBL" id="VSRR010046427">
    <property type="protein sequence ID" value="MPC77663.1"/>
    <property type="molecule type" value="Genomic_DNA"/>
</dbReference>
<accession>A0A5B7I5W2</accession>
<dbReference type="Proteomes" id="UP000324222">
    <property type="component" value="Unassembled WGS sequence"/>
</dbReference>
<evidence type="ECO:0000256" key="1">
    <source>
        <dbReference type="SAM" id="Phobius"/>
    </source>
</evidence>
<feature type="transmembrane region" description="Helical" evidence="1">
    <location>
        <begin position="202"/>
        <end position="230"/>
    </location>
</feature>
<proteinExistence type="predicted"/>
<evidence type="ECO:0000313" key="3">
    <source>
        <dbReference type="Proteomes" id="UP000324222"/>
    </source>
</evidence>
<reference evidence="2 3" key="1">
    <citation type="submission" date="2019-05" db="EMBL/GenBank/DDBJ databases">
        <title>Another draft genome of Portunus trituberculatus and its Hox gene families provides insights of decapod evolution.</title>
        <authorList>
            <person name="Jeong J.-H."/>
            <person name="Song I."/>
            <person name="Kim S."/>
            <person name="Choi T."/>
            <person name="Kim D."/>
            <person name="Ryu S."/>
            <person name="Kim W."/>
        </authorList>
    </citation>
    <scope>NUCLEOTIDE SEQUENCE [LARGE SCALE GENOMIC DNA]</scope>
    <source>
        <tissue evidence="2">Muscle</tissue>
    </source>
</reference>
<keyword evidence="1" id="KW-0812">Transmembrane</keyword>
<protein>
    <submittedName>
        <fullName evidence="2">Uncharacterized protein</fullName>
    </submittedName>
</protein>
<name>A0A5B7I5W2_PORTR</name>
<keyword evidence="1" id="KW-1133">Transmembrane helix</keyword>
<organism evidence="2 3">
    <name type="scientific">Portunus trituberculatus</name>
    <name type="common">Swimming crab</name>
    <name type="synonym">Neptunus trituberculatus</name>
    <dbReference type="NCBI Taxonomy" id="210409"/>
    <lineage>
        <taxon>Eukaryota</taxon>
        <taxon>Metazoa</taxon>
        <taxon>Ecdysozoa</taxon>
        <taxon>Arthropoda</taxon>
        <taxon>Crustacea</taxon>
        <taxon>Multicrustacea</taxon>
        <taxon>Malacostraca</taxon>
        <taxon>Eumalacostraca</taxon>
        <taxon>Eucarida</taxon>
        <taxon>Decapoda</taxon>
        <taxon>Pleocyemata</taxon>
        <taxon>Brachyura</taxon>
        <taxon>Eubrachyura</taxon>
        <taxon>Portunoidea</taxon>
        <taxon>Portunidae</taxon>
        <taxon>Portuninae</taxon>
        <taxon>Portunus</taxon>
    </lineage>
</organism>
<keyword evidence="1" id="KW-0472">Membrane</keyword>
<sequence>MLQDTARLEIMEHAEHVSLLFSASPPPAERTPGSLVVVVVAAVIVVVVVVVAVVVVVVSLFADRLSKQLHCPTAAHSAPSTHRNSASLQHRARLKCYAGFRSSRGEGAVRVRGARRLMSWQGVGCISAGSSVVQRVVNVALPVPPAPSAPCHLPSPPPVSLLSLPSPCLGDACDVESLGCEGQGHASKVACLQKYTWRSSIIFFFFVSWVLCVCVCVCLCVCVCVCVCVYE</sequence>
<feature type="transmembrane region" description="Helical" evidence="1">
    <location>
        <begin position="35"/>
        <end position="62"/>
    </location>
</feature>
<gene>
    <name evidence="2" type="ORF">E2C01_072122</name>
</gene>
<evidence type="ECO:0000313" key="2">
    <source>
        <dbReference type="EMBL" id="MPC77663.1"/>
    </source>
</evidence>
<dbReference type="AlphaFoldDB" id="A0A5B7I5W2"/>
<comment type="caution">
    <text evidence="2">The sequence shown here is derived from an EMBL/GenBank/DDBJ whole genome shotgun (WGS) entry which is preliminary data.</text>
</comment>